<dbReference type="AlphaFoldDB" id="A0A9L0RSC4"/>
<reference evidence="1 2" key="1">
    <citation type="journal article" date="2009" name="Science">
        <title>Genome sequence, comparative analysis, and population genetics of the domestic horse.</title>
        <authorList>
            <consortium name="Broad Institute Genome Sequencing Platform"/>
            <consortium name="Broad Institute Whole Genome Assembly Team"/>
            <person name="Wade C.M."/>
            <person name="Giulotto E."/>
            <person name="Sigurdsson S."/>
            <person name="Zoli M."/>
            <person name="Gnerre S."/>
            <person name="Imsland F."/>
            <person name="Lear T.L."/>
            <person name="Adelson D.L."/>
            <person name="Bailey E."/>
            <person name="Bellone R.R."/>
            <person name="Bloecker H."/>
            <person name="Distl O."/>
            <person name="Edgar R.C."/>
            <person name="Garber M."/>
            <person name="Leeb T."/>
            <person name="Mauceli E."/>
            <person name="MacLeod J.N."/>
            <person name="Penedo M.C.T."/>
            <person name="Raison J.M."/>
            <person name="Sharpe T."/>
            <person name="Vogel J."/>
            <person name="Andersson L."/>
            <person name="Antczak D.F."/>
            <person name="Biagi T."/>
            <person name="Binns M.M."/>
            <person name="Chowdhary B.P."/>
            <person name="Coleman S.J."/>
            <person name="Della Valle G."/>
            <person name="Fryc S."/>
            <person name="Guerin G."/>
            <person name="Hasegawa T."/>
            <person name="Hill E.W."/>
            <person name="Jurka J."/>
            <person name="Kiialainen A."/>
            <person name="Lindgren G."/>
            <person name="Liu J."/>
            <person name="Magnani E."/>
            <person name="Mickelson J.R."/>
            <person name="Murray J."/>
            <person name="Nergadze S.G."/>
            <person name="Onofrio R."/>
            <person name="Pedroni S."/>
            <person name="Piras M.F."/>
            <person name="Raudsepp T."/>
            <person name="Rocchi M."/>
            <person name="Roeed K.H."/>
            <person name="Ryder O.A."/>
            <person name="Searle S."/>
            <person name="Skow L."/>
            <person name="Swinburne J.E."/>
            <person name="Syvaenen A.C."/>
            <person name="Tozaki T."/>
            <person name="Valberg S.J."/>
            <person name="Vaudin M."/>
            <person name="White J.R."/>
            <person name="Zody M.C."/>
            <person name="Lander E.S."/>
            <person name="Lindblad-Toh K."/>
        </authorList>
    </citation>
    <scope>NUCLEOTIDE SEQUENCE [LARGE SCALE GENOMIC DNA]</scope>
    <source>
        <strain evidence="1 2">Thoroughbred</strain>
    </source>
</reference>
<organism evidence="1 2">
    <name type="scientific">Equus caballus</name>
    <name type="common">Horse</name>
    <dbReference type="NCBI Taxonomy" id="9796"/>
    <lineage>
        <taxon>Eukaryota</taxon>
        <taxon>Metazoa</taxon>
        <taxon>Chordata</taxon>
        <taxon>Craniata</taxon>
        <taxon>Vertebrata</taxon>
        <taxon>Euteleostomi</taxon>
        <taxon>Mammalia</taxon>
        <taxon>Eutheria</taxon>
        <taxon>Laurasiatheria</taxon>
        <taxon>Perissodactyla</taxon>
        <taxon>Equidae</taxon>
        <taxon>Equus</taxon>
    </lineage>
</organism>
<sequence>MLTHSSKVAIISCLYFRFFHVSECVFFLLLVSFSSIVDPLYYVFFSSYRTITSQPKSISFPGKVKATQTRGYFGANQSRMAVSRTAMILPDMKSAEKLNSPTSRTVTQVFDANGVDVTPRPLYRSDTHVGTAKPSKLLTSQEGSRGSDYISSYSFYQNTLNPSMLGQFTRSVLGSSTVSKSSVSTTESITEDLEEPSYKRERLASFTDLRVLRTIPGKILKEDLEKTIEIILTETETLRLFDLPTVMLSVESEEAEKVSQRNKNYEILCRNRLGNDLYVERMMQTINGAPKNKDVQCDRIIKEDKGGKAAVHSAFFKNTVKQMNNSLLPEARESN</sequence>
<evidence type="ECO:0000313" key="2">
    <source>
        <dbReference type="Proteomes" id="UP000002281"/>
    </source>
</evidence>
<dbReference type="GeneTree" id="ENSGT00940000156209"/>
<accession>A0A9L0RSC4</accession>
<dbReference type="Proteomes" id="UP000002281">
    <property type="component" value="Chromosome 5"/>
</dbReference>
<proteinExistence type="predicted"/>
<name>A0A9L0RSC4_HORSE</name>
<reference evidence="1" key="3">
    <citation type="submission" date="2025-09" db="UniProtKB">
        <authorList>
            <consortium name="Ensembl"/>
        </authorList>
    </citation>
    <scope>IDENTIFICATION</scope>
    <source>
        <strain evidence="1">Thoroughbred</strain>
    </source>
</reference>
<reference evidence="1" key="2">
    <citation type="submission" date="2025-08" db="UniProtKB">
        <authorList>
            <consortium name="Ensembl"/>
        </authorList>
    </citation>
    <scope>IDENTIFICATION</scope>
    <source>
        <strain evidence="1">Thoroughbred</strain>
    </source>
</reference>
<gene>
    <name evidence="1" type="primary">DNAI4</name>
</gene>
<keyword evidence="2" id="KW-1185">Reference proteome</keyword>
<dbReference type="Ensembl" id="ENSECAT00000143079.1">
    <property type="protein sequence ID" value="ENSECAP00000064665.1"/>
    <property type="gene ID" value="ENSECAG00000023875.3"/>
</dbReference>
<protein>
    <submittedName>
        <fullName evidence="1">Dynein axonemal intermediate chain 4</fullName>
    </submittedName>
</protein>
<evidence type="ECO:0000313" key="1">
    <source>
        <dbReference type="Ensembl" id="ENSECAP00000064665.1"/>
    </source>
</evidence>